<comment type="caution">
    <text evidence="1">The sequence shown here is derived from an EMBL/GenBank/DDBJ whole genome shotgun (WGS) entry which is preliminary data.</text>
</comment>
<evidence type="ECO:0000313" key="1">
    <source>
        <dbReference type="EMBL" id="VVB14823.1"/>
    </source>
</evidence>
<reference evidence="1" key="1">
    <citation type="submission" date="2019-07" db="EMBL/GenBank/DDBJ databases">
        <authorList>
            <person name="Dittberner H."/>
        </authorList>
    </citation>
    <scope>NUCLEOTIDE SEQUENCE [LARGE SCALE GENOMIC DNA]</scope>
</reference>
<gene>
    <name evidence="1" type="ORF">ANE_LOCUS25267</name>
</gene>
<dbReference type="Proteomes" id="UP000489600">
    <property type="component" value="Unassembled WGS sequence"/>
</dbReference>
<protein>
    <submittedName>
        <fullName evidence="1">Uncharacterized protein</fullName>
    </submittedName>
</protein>
<proteinExistence type="predicted"/>
<sequence>MEPDEIRFHIFSMPVDKYSRILMPSEKLEQFDACPATVLEAFFLYLRFEKPEERMVDLHASVAGVDYLLTWMLLAILLSCHHMNTLQL</sequence>
<dbReference type="AlphaFoldDB" id="A0A565CM62"/>
<name>A0A565CM62_9BRAS</name>
<accession>A0A565CM62</accession>
<dbReference type="EMBL" id="CABITT030000008">
    <property type="protein sequence ID" value="VVB14823.1"/>
    <property type="molecule type" value="Genomic_DNA"/>
</dbReference>
<organism evidence="1 2">
    <name type="scientific">Arabis nemorensis</name>
    <dbReference type="NCBI Taxonomy" id="586526"/>
    <lineage>
        <taxon>Eukaryota</taxon>
        <taxon>Viridiplantae</taxon>
        <taxon>Streptophyta</taxon>
        <taxon>Embryophyta</taxon>
        <taxon>Tracheophyta</taxon>
        <taxon>Spermatophyta</taxon>
        <taxon>Magnoliopsida</taxon>
        <taxon>eudicotyledons</taxon>
        <taxon>Gunneridae</taxon>
        <taxon>Pentapetalae</taxon>
        <taxon>rosids</taxon>
        <taxon>malvids</taxon>
        <taxon>Brassicales</taxon>
        <taxon>Brassicaceae</taxon>
        <taxon>Arabideae</taxon>
        <taxon>Arabis</taxon>
    </lineage>
</organism>
<keyword evidence="2" id="KW-1185">Reference proteome</keyword>
<evidence type="ECO:0000313" key="2">
    <source>
        <dbReference type="Proteomes" id="UP000489600"/>
    </source>
</evidence>